<comment type="caution">
    <text evidence="2">The sequence shown here is derived from an EMBL/GenBank/DDBJ whole genome shotgun (WGS) entry which is preliminary data.</text>
</comment>
<dbReference type="GeneID" id="78499166"/>
<dbReference type="InterPro" id="IPR025331">
    <property type="entry name" value="TNT"/>
</dbReference>
<organism evidence="2 3">
    <name type="scientific">Segatella salivae F0493</name>
    <dbReference type="NCBI Taxonomy" id="1395125"/>
    <lineage>
        <taxon>Bacteria</taxon>
        <taxon>Pseudomonadati</taxon>
        <taxon>Bacteroidota</taxon>
        <taxon>Bacteroidia</taxon>
        <taxon>Bacteroidales</taxon>
        <taxon>Prevotellaceae</taxon>
        <taxon>Segatella</taxon>
    </lineage>
</organism>
<accession>U2L8V4</accession>
<dbReference type="RefSeq" id="WP_021825505.1">
    <property type="nucleotide sequence ID" value="NZ_AWGW01000019.1"/>
</dbReference>
<dbReference type="Proteomes" id="UP000017023">
    <property type="component" value="Unassembled WGS sequence"/>
</dbReference>
<dbReference type="Pfam" id="PF14021">
    <property type="entry name" value="TNT"/>
    <property type="match status" value="1"/>
</dbReference>
<sequence>MGIVSTIFSILKDISVEQGSITPWFNQPGQGSQIMFSEDIEELIKEGKIEIRNLKEIK</sequence>
<dbReference type="GO" id="GO:0050135">
    <property type="term" value="F:NADP+ nucleosidase activity"/>
    <property type="evidence" value="ECO:0007669"/>
    <property type="project" value="InterPro"/>
</dbReference>
<evidence type="ECO:0000313" key="2">
    <source>
        <dbReference type="EMBL" id="ERK00766.1"/>
    </source>
</evidence>
<feature type="domain" description="TNT" evidence="1">
    <location>
        <begin position="8"/>
        <end position="50"/>
    </location>
</feature>
<evidence type="ECO:0000259" key="1">
    <source>
        <dbReference type="Pfam" id="PF14021"/>
    </source>
</evidence>
<dbReference type="AlphaFoldDB" id="U2L8V4"/>
<dbReference type="EMBL" id="AWGW01000019">
    <property type="protein sequence ID" value="ERK00766.1"/>
    <property type="molecule type" value="Genomic_DNA"/>
</dbReference>
<protein>
    <submittedName>
        <fullName evidence="2">PF14021 domain protein</fullName>
    </submittedName>
</protein>
<proteinExistence type="predicted"/>
<evidence type="ECO:0000313" key="3">
    <source>
        <dbReference type="Proteomes" id="UP000017023"/>
    </source>
</evidence>
<dbReference type="PATRIC" id="fig|1395125.3.peg.1346"/>
<reference evidence="2 3" key="1">
    <citation type="submission" date="2013-08" db="EMBL/GenBank/DDBJ databases">
        <authorList>
            <person name="Durkin A.S."/>
            <person name="Haft D.R."/>
            <person name="McCorrison J."/>
            <person name="Torralba M."/>
            <person name="Gillis M."/>
            <person name="Haft D.H."/>
            <person name="Methe B."/>
            <person name="Sutton G."/>
            <person name="Nelson K.E."/>
        </authorList>
    </citation>
    <scope>NUCLEOTIDE SEQUENCE [LARGE SCALE GENOMIC DNA]</scope>
    <source>
        <strain evidence="2 3">F0493</strain>
    </source>
</reference>
<name>U2L8V4_9BACT</name>
<gene>
    <name evidence="2" type="ORF">HMPREF9145_2069</name>
</gene>